<protein>
    <recommendedName>
        <fullName evidence="1">Thioredoxin domain-containing protein</fullName>
    </recommendedName>
</protein>
<dbReference type="InterPro" id="IPR013766">
    <property type="entry name" value="Thioredoxin_domain"/>
</dbReference>
<dbReference type="InterPro" id="IPR012336">
    <property type="entry name" value="Thioredoxin-like_fold"/>
</dbReference>
<dbReference type="GO" id="GO:0045494">
    <property type="term" value="P:photoreceptor cell maintenance"/>
    <property type="evidence" value="ECO:0007669"/>
    <property type="project" value="InterPro"/>
</dbReference>
<evidence type="ECO:0000259" key="1">
    <source>
        <dbReference type="PROSITE" id="PS51352"/>
    </source>
</evidence>
<name>A0A8K1CBV0_PYTOL</name>
<dbReference type="Pfam" id="PF13905">
    <property type="entry name" value="Thioredoxin_8"/>
    <property type="match status" value="1"/>
</dbReference>
<dbReference type="Gene3D" id="3.40.30.10">
    <property type="entry name" value="Glutaredoxin"/>
    <property type="match status" value="1"/>
</dbReference>
<dbReference type="PROSITE" id="PS51352">
    <property type="entry name" value="THIOREDOXIN_2"/>
    <property type="match status" value="1"/>
</dbReference>
<dbReference type="InterPro" id="IPR029519">
    <property type="entry name" value="RdCVF2"/>
</dbReference>
<reference evidence="2" key="1">
    <citation type="submission" date="2019-03" db="EMBL/GenBank/DDBJ databases">
        <title>Long read genome sequence of the mycoparasitic Pythium oligandrum ATCC 38472 isolated from sugarbeet rhizosphere.</title>
        <authorList>
            <person name="Gaulin E."/>
        </authorList>
    </citation>
    <scope>NUCLEOTIDE SEQUENCE</scope>
    <source>
        <strain evidence="2">ATCC 38472_TT</strain>
    </source>
</reference>
<evidence type="ECO:0000313" key="2">
    <source>
        <dbReference type="EMBL" id="TMW60138.1"/>
    </source>
</evidence>
<sequence length="156" mass="17301">MSLFQGVQLVNAKGEKKDGEECVAGKTLALYFAADWCPDCRSFQPALNDFYKDVNKDGAKLELVFVGSDRSEEDQIAHFENKQGPWWMISYDNALRNELKRKYGVCAGKEQVEVGVTERKGGIPSLVVVQPNGDLVDLHGAEKVESDGVQAFASWQ</sequence>
<dbReference type="PANTHER" id="PTHR46762:SF1">
    <property type="entry name" value="NUCLEOREDOXIN-LIKE PROTEIN 2"/>
    <property type="match status" value="1"/>
</dbReference>
<dbReference type="PANTHER" id="PTHR46762">
    <property type="entry name" value="NUCLEOREDOXIN-LIKE PROTEIN 2"/>
    <property type="match status" value="1"/>
</dbReference>
<dbReference type="SUPFAM" id="SSF52833">
    <property type="entry name" value="Thioredoxin-like"/>
    <property type="match status" value="1"/>
</dbReference>
<dbReference type="OrthoDB" id="189920at2759"/>
<organism evidence="2 3">
    <name type="scientific">Pythium oligandrum</name>
    <name type="common">Mycoparasitic fungus</name>
    <dbReference type="NCBI Taxonomy" id="41045"/>
    <lineage>
        <taxon>Eukaryota</taxon>
        <taxon>Sar</taxon>
        <taxon>Stramenopiles</taxon>
        <taxon>Oomycota</taxon>
        <taxon>Peronosporomycetes</taxon>
        <taxon>Pythiales</taxon>
        <taxon>Pythiaceae</taxon>
        <taxon>Pythium</taxon>
    </lineage>
</organism>
<dbReference type="InterPro" id="IPR036249">
    <property type="entry name" value="Thioredoxin-like_sf"/>
</dbReference>
<feature type="domain" description="Thioredoxin" evidence="1">
    <location>
        <begin position="3"/>
        <end position="156"/>
    </location>
</feature>
<dbReference type="EMBL" id="SPLM01000108">
    <property type="protein sequence ID" value="TMW60138.1"/>
    <property type="molecule type" value="Genomic_DNA"/>
</dbReference>
<keyword evidence="3" id="KW-1185">Reference proteome</keyword>
<gene>
    <name evidence="2" type="ORF">Poli38472_000180</name>
</gene>
<dbReference type="Proteomes" id="UP000794436">
    <property type="component" value="Unassembled WGS sequence"/>
</dbReference>
<accession>A0A8K1CBV0</accession>
<dbReference type="AlphaFoldDB" id="A0A8K1CBV0"/>
<comment type="caution">
    <text evidence="2">The sequence shown here is derived from an EMBL/GenBank/DDBJ whole genome shotgun (WGS) entry which is preliminary data.</text>
</comment>
<evidence type="ECO:0000313" key="3">
    <source>
        <dbReference type="Proteomes" id="UP000794436"/>
    </source>
</evidence>
<proteinExistence type="predicted"/>